<feature type="binding site" evidence="7">
    <location>
        <position position="106"/>
    </location>
    <ligand>
        <name>Ca(2+)</name>
        <dbReference type="ChEBI" id="CHEBI:29108"/>
        <label>3</label>
    </ligand>
</feature>
<evidence type="ECO:0000256" key="6">
    <source>
        <dbReference type="PIRSR" id="PIRSR621190-1"/>
    </source>
</evidence>
<feature type="binding site" evidence="7">
    <location>
        <position position="155"/>
    </location>
    <ligand>
        <name>Zn(2+)</name>
        <dbReference type="ChEBI" id="CHEBI:29105"/>
        <label>2</label>
        <note>catalytic</note>
    </ligand>
</feature>
<evidence type="ECO:0000313" key="11">
    <source>
        <dbReference type="Proteomes" id="UP000614601"/>
    </source>
</evidence>
<comment type="cofactor">
    <cofactor evidence="7">
        <name>Zn(2+)</name>
        <dbReference type="ChEBI" id="CHEBI:29105"/>
    </cofactor>
    <text evidence="7">Binds 2 Zn(2+) ions per subunit.</text>
</comment>
<feature type="binding site" evidence="7">
    <location>
        <position position="163"/>
    </location>
    <ligand>
        <name>Zn(2+)</name>
        <dbReference type="ChEBI" id="CHEBI:29105"/>
        <label>2</label>
        <note>catalytic</note>
    </ligand>
</feature>
<dbReference type="GO" id="GO:0031012">
    <property type="term" value="C:extracellular matrix"/>
    <property type="evidence" value="ECO:0007669"/>
    <property type="project" value="InterPro"/>
</dbReference>
<organism evidence="10 11">
    <name type="scientific">Bursaphelenchus okinawaensis</name>
    <dbReference type="NCBI Taxonomy" id="465554"/>
    <lineage>
        <taxon>Eukaryota</taxon>
        <taxon>Metazoa</taxon>
        <taxon>Ecdysozoa</taxon>
        <taxon>Nematoda</taxon>
        <taxon>Chromadorea</taxon>
        <taxon>Rhabditida</taxon>
        <taxon>Tylenchina</taxon>
        <taxon>Tylenchomorpha</taxon>
        <taxon>Aphelenchoidea</taxon>
        <taxon>Aphelenchoididae</taxon>
        <taxon>Bursaphelenchus</taxon>
    </lineage>
</organism>
<feature type="binding site" evidence="7">
    <location>
        <position position="149"/>
    </location>
    <ligand>
        <name>Zn(2+)</name>
        <dbReference type="ChEBI" id="CHEBI:29105"/>
        <label>2</label>
        <note>catalytic</note>
    </ligand>
</feature>
<evidence type="ECO:0000259" key="9">
    <source>
        <dbReference type="SMART" id="SM00235"/>
    </source>
</evidence>
<comment type="cofactor">
    <cofactor evidence="7">
        <name>Ca(2+)</name>
        <dbReference type="ChEBI" id="CHEBI:29108"/>
    </cofactor>
    <text evidence="7">Can bind about 5 Ca(2+) ions per subunit.</text>
</comment>
<feature type="binding site" evidence="7">
    <location>
        <position position="128"/>
    </location>
    <ligand>
        <name>Ca(2+)</name>
        <dbReference type="ChEBI" id="CHEBI:29108"/>
        <label>3</label>
    </ligand>
</feature>
<sequence>MREAILIVTFWFVSGYALPIDKDYAYGKLQKWTKCSFSYRIYDKYYLFRNEKDFLDSRRAIIKALNLWESESKVIKFYELSDQQLQPDIDITFAMKEHNCTEAFDGAGGIVAHSSYPPHGLIHFDAEEVWALDDKGLNLSYVALHELGHVLGLKHSDESKSIMNPVYKNGADKLSGQDIRRLRRLFSNCHRV</sequence>
<keyword evidence="3 7" id="KW-0479">Metal-binding</keyword>
<reference evidence="10" key="1">
    <citation type="submission" date="2020-09" db="EMBL/GenBank/DDBJ databases">
        <authorList>
            <person name="Kikuchi T."/>
        </authorList>
    </citation>
    <scope>NUCLEOTIDE SEQUENCE</scope>
    <source>
        <strain evidence="10">SH1</strain>
    </source>
</reference>
<feature type="signal peptide" evidence="8">
    <location>
        <begin position="1"/>
        <end position="17"/>
    </location>
</feature>
<feature type="active site" evidence="6">
    <location>
        <position position="146"/>
    </location>
</feature>
<comment type="caution">
    <text evidence="10">The sequence shown here is derived from an EMBL/GenBank/DDBJ whole genome shotgun (WGS) entry which is preliminary data.</text>
</comment>
<comment type="similarity">
    <text evidence="1">Belongs to the peptidase M10A family.</text>
</comment>
<dbReference type="Gene3D" id="3.40.390.10">
    <property type="entry name" value="Collagenase (Catalytic Domain)"/>
    <property type="match status" value="1"/>
</dbReference>
<dbReference type="EMBL" id="CAJFDH010000003">
    <property type="protein sequence ID" value="CAD5214880.1"/>
    <property type="molecule type" value="Genomic_DNA"/>
</dbReference>
<dbReference type="GO" id="GO:0005615">
    <property type="term" value="C:extracellular space"/>
    <property type="evidence" value="ECO:0007669"/>
    <property type="project" value="TreeGrafter"/>
</dbReference>
<feature type="binding site" evidence="7">
    <location>
        <position position="105"/>
    </location>
    <ligand>
        <name>Ca(2+)</name>
        <dbReference type="ChEBI" id="CHEBI:29108"/>
        <label>3</label>
    </ligand>
</feature>
<feature type="binding site" evidence="7">
    <location>
        <position position="113"/>
    </location>
    <ligand>
        <name>Zn(2+)</name>
        <dbReference type="ChEBI" id="CHEBI:29105"/>
        <label>1</label>
    </ligand>
</feature>
<dbReference type="PANTHER" id="PTHR10201:SF309">
    <property type="entry name" value="PEPTIDASE METALLOPEPTIDASE DOMAIN-CONTAINING PROTEIN"/>
    <property type="match status" value="1"/>
</dbReference>
<dbReference type="InterPro" id="IPR021190">
    <property type="entry name" value="Pept_M10A"/>
</dbReference>
<feature type="binding site" evidence="7">
    <location>
        <position position="123"/>
    </location>
    <ligand>
        <name>Zn(2+)</name>
        <dbReference type="ChEBI" id="CHEBI:29105"/>
        <label>1</label>
    </ligand>
</feature>
<evidence type="ECO:0000256" key="8">
    <source>
        <dbReference type="SAM" id="SignalP"/>
    </source>
</evidence>
<evidence type="ECO:0000256" key="3">
    <source>
        <dbReference type="ARBA" id="ARBA00022723"/>
    </source>
</evidence>
<dbReference type="SMART" id="SM00235">
    <property type="entry name" value="ZnMc"/>
    <property type="match status" value="1"/>
</dbReference>
<feature type="binding site" evidence="7">
    <location>
        <position position="125"/>
    </location>
    <ligand>
        <name>Ca(2+)</name>
        <dbReference type="ChEBI" id="CHEBI:29108"/>
        <label>3</label>
    </ligand>
</feature>
<keyword evidence="5 7" id="KW-0862">Zinc</keyword>
<keyword evidence="7" id="KW-0106">Calcium</keyword>
<gene>
    <name evidence="10" type="ORF">BOKJ2_LOCUS5814</name>
</gene>
<feature type="binding site" evidence="7">
    <location>
        <position position="145"/>
    </location>
    <ligand>
        <name>Zn(2+)</name>
        <dbReference type="ChEBI" id="CHEBI:29105"/>
        <label>2</label>
        <note>catalytic</note>
    </ligand>
</feature>
<dbReference type="GO" id="GO:0030574">
    <property type="term" value="P:collagen catabolic process"/>
    <property type="evidence" value="ECO:0007669"/>
    <property type="project" value="TreeGrafter"/>
</dbReference>
<keyword evidence="2" id="KW-0645">Protease</keyword>
<dbReference type="SUPFAM" id="SSF55486">
    <property type="entry name" value="Metalloproteases ('zincins'), catalytic domain"/>
    <property type="match status" value="1"/>
</dbReference>
<evidence type="ECO:0000256" key="2">
    <source>
        <dbReference type="ARBA" id="ARBA00022670"/>
    </source>
</evidence>
<feature type="binding site" evidence="7">
    <location>
        <position position="128"/>
    </location>
    <ligand>
        <name>Ca(2+)</name>
        <dbReference type="ChEBI" id="CHEBI:29108"/>
        <label>1</label>
    </ligand>
</feature>
<dbReference type="InterPro" id="IPR024079">
    <property type="entry name" value="MetalloPept_cat_dom_sf"/>
</dbReference>
<dbReference type="InterPro" id="IPR006026">
    <property type="entry name" value="Peptidase_Metallo"/>
</dbReference>
<dbReference type="PANTHER" id="PTHR10201">
    <property type="entry name" value="MATRIX METALLOPROTEINASE"/>
    <property type="match status" value="1"/>
</dbReference>
<feature type="binding site" evidence="7">
    <location>
        <position position="98"/>
    </location>
    <ligand>
        <name>Zn(2+)</name>
        <dbReference type="ChEBI" id="CHEBI:29105"/>
        <label>1</label>
    </ligand>
</feature>
<protein>
    <recommendedName>
        <fullName evidence="9">Peptidase metallopeptidase domain-containing protein</fullName>
    </recommendedName>
</protein>
<dbReference type="AlphaFoldDB" id="A0A811KEX6"/>
<dbReference type="OrthoDB" id="406838at2759"/>
<dbReference type="GO" id="GO:0030198">
    <property type="term" value="P:extracellular matrix organization"/>
    <property type="evidence" value="ECO:0007669"/>
    <property type="project" value="TreeGrafter"/>
</dbReference>
<evidence type="ECO:0000256" key="4">
    <source>
        <dbReference type="ARBA" id="ARBA00022801"/>
    </source>
</evidence>
<dbReference type="GO" id="GO:0008270">
    <property type="term" value="F:zinc ion binding"/>
    <property type="evidence" value="ECO:0007669"/>
    <property type="project" value="InterPro"/>
</dbReference>
<evidence type="ECO:0000313" key="10">
    <source>
        <dbReference type="EMBL" id="CAD5214880.1"/>
    </source>
</evidence>
<evidence type="ECO:0000256" key="7">
    <source>
        <dbReference type="PIRSR" id="PIRSR621190-2"/>
    </source>
</evidence>
<evidence type="ECO:0000256" key="5">
    <source>
        <dbReference type="ARBA" id="ARBA00022833"/>
    </source>
</evidence>
<feature type="domain" description="Peptidase metallopeptidase" evidence="9">
    <location>
        <begin position="28"/>
        <end position="188"/>
    </location>
</feature>
<dbReference type="PRINTS" id="PR00138">
    <property type="entry name" value="MATRIXIN"/>
</dbReference>
<dbReference type="GO" id="GO:0006508">
    <property type="term" value="P:proteolysis"/>
    <property type="evidence" value="ECO:0007669"/>
    <property type="project" value="UniProtKB-KW"/>
</dbReference>
<proteinExistence type="inferred from homology"/>
<keyword evidence="11" id="KW-1185">Reference proteome</keyword>
<dbReference type="Pfam" id="PF00413">
    <property type="entry name" value="Peptidase_M10"/>
    <property type="match status" value="1"/>
</dbReference>
<dbReference type="GO" id="GO:0004222">
    <property type="term" value="F:metalloendopeptidase activity"/>
    <property type="evidence" value="ECO:0007669"/>
    <property type="project" value="InterPro"/>
</dbReference>
<accession>A0A811KEX6</accession>
<keyword evidence="8" id="KW-0732">Signal</keyword>
<evidence type="ECO:0000256" key="1">
    <source>
        <dbReference type="ARBA" id="ARBA00010370"/>
    </source>
</evidence>
<dbReference type="EMBL" id="CAJFCW020000003">
    <property type="protein sequence ID" value="CAG9103363.1"/>
    <property type="molecule type" value="Genomic_DNA"/>
</dbReference>
<feature type="binding site" evidence="7">
    <location>
        <position position="88"/>
    </location>
    <ligand>
        <name>Ca(2+)</name>
        <dbReference type="ChEBI" id="CHEBI:29108"/>
        <label>2</label>
    </ligand>
</feature>
<keyword evidence="4" id="KW-0378">Hydrolase</keyword>
<name>A0A811KEX6_9BILA</name>
<feature type="chain" id="PRO_5035681621" description="Peptidase metallopeptidase domain-containing protein" evidence="8">
    <location>
        <begin position="18"/>
        <end position="192"/>
    </location>
</feature>
<dbReference type="Proteomes" id="UP000783686">
    <property type="component" value="Unassembled WGS sequence"/>
</dbReference>
<dbReference type="Proteomes" id="UP000614601">
    <property type="component" value="Unassembled WGS sequence"/>
</dbReference>
<dbReference type="InterPro" id="IPR001818">
    <property type="entry name" value="Pept_M10_metallopeptidase"/>
</dbReference>